<keyword evidence="3 5" id="KW-1133">Transmembrane helix</keyword>
<evidence type="ECO:0000313" key="8">
    <source>
        <dbReference type="Proteomes" id="UP001060414"/>
    </source>
</evidence>
<dbReference type="SUPFAM" id="SSF54427">
    <property type="entry name" value="NTF2-like"/>
    <property type="match status" value="1"/>
</dbReference>
<comment type="subcellular location">
    <subcellularLocation>
        <location evidence="1">Membrane</location>
        <topology evidence="1">Single-pass membrane protein</topology>
    </subcellularLocation>
</comment>
<evidence type="ECO:0000256" key="5">
    <source>
        <dbReference type="SAM" id="Phobius"/>
    </source>
</evidence>
<keyword evidence="4 5" id="KW-0472">Membrane</keyword>
<evidence type="ECO:0000313" key="7">
    <source>
        <dbReference type="EMBL" id="UWZ79370.1"/>
    </source>
</evidence>
<dbReference type="Pfam" id="PF04335">
    <property type="entry name" value="VirB8"/>
    <property type="match status" value="1"/>
</dbReference>
<dbReference type="InterPro" id="IPR007430">
    <property type="entry name" value="VirB8"/>
</dbReference>
<evidence type="ECO:0000256" key="1">
    <source>
        <dbReference type="ARBA" id="ARBA00004167"/>
    </source>
</evidence>
<dbReference type="CDD" id="cd16425">
    <property type="entry name" value="TrbF"/>
    <property type="match status" value="1"/>
</dbReference>
<reference evidence="7" key="1">
    <citation type="journal article" date="2022" name="Environ. Microbiol.">
        <title>Geoalkalibacter halelectricus SAP #1 sp. nov. possessing extracellular electron transfer and mineral#reducing capabilities from a haloalkaline environment.</title>
        <authorList>
            <person name="Yadav S."/>
            <person name="Singh R."/>
            <person name="Sundharam S.S."/>
            <person name="Chaudhary S."/>
            <person name="Krishnamurthi S."/>
            <person name="Patil S.A."/>
        </authorList>
    </citation>
    <scope>NUCLEOTIDE SEQUENCE</scope>
    <source>
        <strain evidence="7">SAP-1</strain>
    </source>
</reference>
<protein>
    <submittedName>
        <fullName evidence="7">Conjugal transfer protein TrbF</fullName>
    </submittedName>
</protein>
<evidence type="ECO:0000259" key="6">
    <source>
        <dbReference type="Pfam" id="PF04335"/>
    </source>
</evidence>
<gene>
    <name evidence="7" type="primary">trbF</name>
    <name evidence="7" type="ORF">L9S41_17060</name>
</gene>
<feature type="transmembrane region" description="Helical" evidence="5">
    <location>
        <begin position="34"/>
        <end position="57"/>
    </location>
</feature>
<dbReference type="Proteomes" id="UP001060414">
    <property type="component" value="Chromosome"/>
</dbReference>
<dbReference type="Gene3D" id="3.10.450.230">
    <property type="entry name" value="VirB8 protein"/>
    <property type="match status" value="1"/>
</dbReference>
<sequence length="226" mass="25455">MGKKKEPTQISSPYLAARREWNERYGSYIATAKMWRGVAVTSLVIAAVSVGGVVHFASQNKLIPYVVEVNADGDTLQVYQASQMLPADRRVVRAQLAQFIQDVRSVSSDVAVQRRSIERAYAHLSGDLPAYTAINTWFRQNVPFERARNETVVVEVRQVLPLSDNTWRIEWIERPRSRNGEALPATRWTGTASVVTGGEVDARTIMLNPVGLYIREFDWSRDFAAN</sequence>
<evidence type="ECO:0000256" key="4">
    <source>
        <dbReference type="ARBA" id="ARBA00023136"/>
    </source>
</evidence>
<feature type="domain" description="Bacterial virulence protein VirB8" evidence="6">
    <location>
        <begin position="17"/>
        <end position="222"/>
    </location>
</feature>
<evidence type="ECO:0000256" key="2">
    <source>
        <dbReference type="ARBA" id="ARBA00022692"/>
    </source>
</evidence>
<organism evidence="7 8">
    <name type="scientific">Geoalkalibacter halelectricus</name>
    <dbReference type="NCBI Taxonomy" id="2847045"/>
    <lineage>
        <taxon>Bacteria</taxon>
        <taxon>Pseudomonadati</taxon>
        <taxon>Thermodesulfobacteriota</taxon>
        <taxon>Desulfuromonadia</taxon>
        <taxon>Desulfuromonadales</taxon>
        <taxon>Geoalkalibacteraceae</taxon>
        <taxon>Geoalkalibacter</taxon>
    </lineage>
</organism>
<dbReference type="InterPro" id="IPR035658">
    <property type="entry name" value="TrbF"/>
</dbReference>
<evidence type="ECO:0000256" key="3">
    <source>
        <dbReference type="ARBA" id="ARBA00022989"/>
    </source>
</evidence>
<accession>A0ABY5ZNA7</accession>
<keyword evidence="8" id="KW-1185">Reference proteome</keyword>
<name>A0ABY5ZNA7_9BACT</name>
<dbReference type="NCBIfam" id="NF010446">
    <property type="entry name" value="PRK13872.1"/>
    <property type="match status" value="1"/>
</dbReference>
<keyword evidence="2 5" id="KW-0812">Transmembrane</keyword>
<proteinExistence type="predicted"/>
<dbReference type="EMBL" id="CP092109">
    <property type="protein sequence ID" value="UWZ79370.1"/>
    <property type="molecule type" value="Genomic_DNA"/>
</dbReference>
<dbReference type="InterPro" id="IPR032710">
    <property type="entry name" value="NTF2-like_dom_sf"/>
</dbReference>